<keyword evidence="7 8" id="KW-0539">Nucleus</keyword>
<keyword evidence="3 9" id="KW-0862">Zinc</keyword>
<evidence type="ECO:0000256" key="5">
    <source>
        <dbReference type="ARBA" id="ARBA00023125"/>
    </source>
</evidence>
<dbReference type="GO" id="GO:0003677">
    <property type="term" value="F:DNA binding"/>
    <property type="evidence" value="ECO:0007669"/>
    <property type="project" value="UniProtKB-UniRule"/>
</dbReference>
<feature type="compositionally biased region" description="Polar residues" evidence="10">
    <location>
        <begin position="211"/>
        <end position="221"/>
    </location>
</feature>
<dbReference type="PANTHER" id="PTHR31992">
    <property type="entry name" value="DOF ZINC FINGER PROTEIN DOF1.4-RELATED"/>
    <property type="match status" value="1"/>
</dbReference>
<gene>
    <name evidence="12" type="ORF">OPV22_012203</name>
</gene>
<evidence type="ECO:0000256" key="8">
    <source>
        <dbReference type="PROSITE-ProRule" id="PRU00071"/>
    </source>
</evidence>
<dbReference type="PANTHER" id="PTHR31992:SF97">
    <property type="entry name" value="DOF ZINC FINGER PROTEIN"/>
    <property type="match status" value="1"/>
</dbReference>
<comment type="caution">
    <text evidence="12">The sequence shown here is derived from an EMBL/GenBank/DDBJ whole genome shotgun (WGS) entry which is preliminary data.</text>
</comment>
<proteinExistence type="predicted"/>
<dbReference type="Proteomes" id="UP001222027">
    <property type="component" value="Unassembled WGS sequence"/>
</dbReference>
<dbReference type="PROSITE" id="PS01361">
    <property type="entry name" value="ZF_DOF_1"/>
    <property type="match status" value="1"/>
</dbReference>
<evidence type="ECO:0000256" key="10">
    <source>
        <dbReference type="SAM" id="MobiDB-lite"/>
    </source>
</evidence>
<sequence>MIRRLNRASNEMASIGFLSVAVFVSRPALDSDQLFGLGQISGSGKLLLEGITGPRCFSHREYRTVDAELLGVAADEALTSDGFLQSSSSMGERSNCAQGANMVNGRNQQLEKPTHEATAAAARRCPRCDSANTKFCYYNNYSKLQPRHYCRACRRHWTEGGTLRNVPVGGSRKKKRLRTARTAADGTADDHGGGSAISSNCKIPESEDSHSSSGFTDTSDQVILRRPTPSLPTSQSEDSHDTGEIIMVESWGLSDPPFPAEYHGASPDERDILGSCHKIGHPFSSFSSPSCSSSFYDYTGQYYFPADEGLFAMEITTTNPPASNLSHWDDIIDLVNLELKPPASDRVDHTLTY</sequence>
<dbReference type="InterPro" id="IPR003851">
    <property type="entry name" value="Znf_Dof"/>
</dbReference>
<protein>
    <recommendedName>
        <fullName evidence="9">Dof zinc finger protein</fullName>
    </recommendedName>
</protein>
<dbReference type="AlphaFoldDB" id="A0AAV8R6J3"/>
<keyword evidence="2 8" id="KW-0863">Zinc-finger</keyword>
<keyword evidence="4 9" id="KW-0805">Transcription regulation</keyword>
<comment type="function">
    <text evidence="9">Transcription factor that binds specifically to a 5'-AA[AG]G-3' consensus core sequence.</text>
</comment>
<keyword evidence="1 9" id="KW-0479">Metal-binding</keyword>
<evidence type="ECO:0000256" key="9">
    <source>
        <dbReference type="RuleBase" id="RU369094"/>
    </source>
</evidence>
<evidence type="ECO:0000259" key="11">
    <source>
        <dbReference type="PROSITE" id="PS50884"/>
    </source>
</evidence>
<feature type="region of interest" description="Disordered" evidence="10">
    <location>
        <begin position="164"/>
        <end position="241"/>
    </location>
</feature>
<dbReference type="PROSITE" id="PS50884">
    <property type="entry name" value="ZF_DOF_2"/>
    <property type="match status" value="1"/>
</dbReference>
<keyword evidence="6 9" id="KW-0804">Transcription</keyword>
<dbReference type="GO" id="GO:0008270">
    <property type="term" value="F:zinc ion binding"/>
    <property type="evidence" value="ECO:0007669"/>
    <property type="project" value="UniProtKB-KW"/>
</dbReference>
<evidence type="ECO:0000313" key="12">
    <source>
        <dbReference type="EMBL" id="KAJ8490482.1"/>
    </source>
</evidence>
<evidence type="ECO:0000256" key="1">
    <source>
        <dbReference type="ARBA" id="ARBA00022723"/>
    </source>
</evidence>
<evidence type="ECO:0000256" key="7">
    <source>
        <dbReference type="ARBA" id="ARBA00023242"/>
    </source>
</evidence>
<name>A0AAV8R6J3_ENSVE</name>
<organism evidence="12 13">
    <name type="scientific">Ensete ventricosum</name>
    <name type="common">Abyssinian banana</name>
    <name type="synonym">Musa ensete</name>
    <dbReference type="NCBI Taxonomy" id="4639"/>
    <lineage>
        <taxon>Eukaryota</taxon>
        <taxon>Viridiplantae</taxon>
        <taxon>Streptophyta</taxon>
        <taxon>Embryophyta</taxon>
        <taxon>Tracheophyta</taxon>
        <taxon>Spermatophyta</taxon>
        <taxon>Magnoliopsida</taxon>
        <taxon>Liliopsida</taxon>
        <taxon>Zingiberales</taxon>
        <taxon>Musaceae</taxon>
        <taxon>Ensete</taxon>
    </lineage>
</organism>
<comment type="subcellular location">
    <subcellularLocation>
        <location evidence="8 9">Nucleus</location>
    </subcellularLocation>
</comment>
<dbReference type="GO" id="GO:0003700">
    <property type="term" value="F:DNA-binding transcription factor activity"/>
    <property type="evidence" value="ECO:0007669"/>
    <property type="project" value="UniProtKB-UniRule"/>
</dbReference>
<reference evidence="12 13" key="1">
    <citation type="submission" date="2022-12" db="EMBL/GenBank/DDBJ databases">
        <title>Chromosome-scale assembly of the Ensete ventricosum genome.</title>
        <authorList>
            <person name="Dussert Y."/>
            <person name="Stocks J."/>
            <person name="Wendawek A."/>
            <person name="Woldeyes F."/>
            <person name="Nichols R.A."/>
            <person name="Borrell J.S."/>
        </authorList>
    </citation>
    <scope>NUCLEOTIDE SEQUENCE [LARGE SCALE GENOMIC DNA]</scope>
    <source>
        <strain evidence="13">cv. Maze</strain>
        <tissue evidence="12">Seeds</tissue>
    </source>
</reference>
<dbReference type="EMBL" id="JAQQAF010000004">
    <property type="protein sequence ID" value="KAJ8490482.1"/>
    <property type="molecule type" value="Genomic_DNA"/>
</dbReference>
<feature type="domain" description="Dof-type" evidence="11">
    <location>
        <begin position="123"/>
        <end position="177"/>
    </location>
</feature>
<evidence type="ECO:0000313" key="13">
    <source>
        <dbReference type="Proteomes" id="UP001222027"/>
    </source>
</evidence>
<dbReference type="Pfam" id="PF02701">
    <property type="entry name" value="Zn_ribbon_Dof"/>
    <property type="match status" value="1"/>
</dbReference>
<evidence type="ECO:0000256" key="2">
    <source>
        <dbReference type="ARBA" id="ARBA00022771"/>
    </source>
</evidence>
<evidence type="ECO:0000256" key="3">
    <source>
        <dbReference type="ARBA" id="ARBA00022833"/>
    </source>
</evidence>
<accession>A0AAV8R6J3</accession>
<keyword evidence="13" id="KW-1185">Reference proteome</keyword>
<evidence type="ECO:0000256" key="6">
    <source>
        <dbReference type="ARBA" id="ARBA00023163"/>
    </source>
</evidence>
<dbReference type="GO" id="GO:0005634">
    <property type="term" value="C:nucleus"/>
    <property type="evidence" value="ECO:0007669"/>
    <property type="project" value="UniProtKB-SubCell"/>
</dbReference>
<dbReference type="InterPro" id="IPR045174">
    <property type="entry name" value="Dof"/>
</dbReference>
<evidence type="ECO:0000256" key="4">
    <source>
        <dbReference type="ARBA" id="ARBA00023015"/>
    </source>
</evidence>
<keyword evidence="5 8" id="KW-0238">DNA-binding</keyword>